<sequence length="55" mass="6195">MILKHASIGNPLPWRFVKQASIDFQPSFLTAMAHMESIRLQEGILSTTWASNLPL</sequence>
<keyword evidence="2" id="KW-1185">Reference proteome</keyword>
<protein>
    <submittedName>
        <fullName evidence="1">Uncharacterized protein</fullName>
    </submittedName>
</protein>
<reference evidence="1 2" key="1">
    <citation type="submission" date="2020-05" db="EMBL/GenBank/DDBJ databases">
        <title>WGS assembly of Panicum virgatum.</title>
        <authorList>
            <person name="Lovell J.T."/>
            <person name="Jenkins J."/>
            <person name="Shu S."/>
            <person name="Juenger T.E."/>
            <person name="Schmutz J."/>
        </authorList>
    </citation>
    <scope>NUCLEOTIDE SEQUENCE [LARGE SCALE GENOMIC DNA]</scope>
    <source>
        <strain evidence="2">cv. AP13</strain>
    </source>
</reference>
<accession>A0A8T0R8U4</accession>
<dbReference type="AlphaFoldDB" id="A0A8T0R8U4"/>
<comment type="caution">
    <text evidence="1">The sequence shown here is derived from an EMBL/GenBank/DDBJ whole genome shotgun (WGS) entry which is preliminary data.</text>
</comment>
<evidence type="ECO:0000313" key="2">
    <source>
        <dbReference type="Proteomes" id="UP000823388"/>
    </source>
</evidence>
<organism evidence="1 2">
    <name type="scientific">Panicum virgatum</name>
    <name type="common">Blackwell switchgrass</name>
    <dbReference type="NCBI Taxonomy" id="38727"/>
    <lineage>
        <taxon>Eukaryota</taxon>
        <taxon>Viridiplantae</taxon>
        <taxon>Streptophyta</taxon>
        <taxon>Embryophyta</taxon>
        <taxon>Tracheophyta</taxon>
        <taxon>Spermatophyta</taxon>
        <taxon>Magnoliopsida</taxon>
        <taxon>Liliopsida</taxon>
        <taxon>Poales</taxon>
        <taxon>Poaceae</taxon>
        <taxon>PACMAD clade</taxon>
        <taxon>Panicoideae</taxon>
        <taxon>Panicodae</taxon>
        <taxon>Paniceae</taxon>
        <taxon>Panicinae</taxon>
        <taxon>Panicum</taxon>
        <taxon>Panicum sect. Hiantes</taxon>
    </lineage>
</organism>
<proteinExistence type="predicted"/>
<name>A0A8T0R8U4_PANVG</name>
<gene>
    <name evidence="1" type="ORF">PVAP13_6KG071805</name>
</gene>
<evidence type="ECO:0000313" key="1">
    <source>
        <dbReference type="EMBL" id="KAG2581696.1"/>
    </source>
</evidence>
<dbReference type="EMBL" id="CM029047">
    <property type="protein sequence ID" value="KAG2581696.1"/>
    <property type="molecule type" value="Genomic_DNA"/>
</dbReference>
<dbReference type="Proteomes" id="UP000823388">
    <property type="component" value="Chromosome 6K"/>
</dbReference>